<dbReference type="GO" id="GO:0005525">
    <property type="term" value="F:GTP binding"/>
    <property type="evidence" value="ECO:0007669"/>
    <property type="project" value="TreeGrafter"/>
</dbReference>
<proteinExistence type="predicted"/>
<organism evidence="3">
    <name type="scientific">Phaeomonas parva</name>
    <dbReference type="NCBI Taxonomy" id="124430"/>
    <lineage>
        <taxon>Eukaryota</taxon>
        <taxon>Sar</taxon>
        <taxon>Stramenopiles</taxon>
        <taxon>Ochrophyta</taxon>
        <taxon>Pinguiophyceae</taxon>
        <taxon>Pinguiochrysidales</taxon>
        <taxon>Pinguiochrysidaceae</taxon>
        <taxon>Phaeomonas</taxon>
    </lineage>
</organism>
<gene>
    <name evidence="2" type="ORF">PPAR1163_LOCUS15443</name>
    <name evidence="3" type="ORF">PPAR1163_LOCUS15444</name>
</gene>
<dbReference type="GO" id="GO:0035091">
    <property type="term" value="F:phosphatidylinositol binding"/>
    <property type="evidence" value="ECO:0007669"/>
    <property type="project" value="TreeGrafter"/>
</dbReference>
<evidence type="ECO:0000313" key="3">
    <source>
        <dbReference type="EMBL" id="CAD9257073.1"/>
    </source>
</evidence>
<dbReference type="Pfam" id="PF13521">
    <property type="entry name" value="AAA_28"/>
    <property type="match status" value="1"/>
</dbReference>
<dbReference type="InterPro" id="IPR053227">
    <property type="entry name" value="TRPL-trafficking_regulator"/>
</dbReference>
<feature type="domain" description="NadR/Ttd14 AAA" evidence="1">
    <location>
        <begin position="53"/>
        <end position="229"/>
    </location>
</feature>
<sequence length="467" mass="52449">MDREAGVKLGLAAVGGLAAAAAAYYFARSMVPKVAETREDPLKNIEGSPQIFKFVLTGGPCAGKTTSLMRLSTFLRDRGFLVYVVPEAATLLFTNGVSFKDLEDEPFRFGFQWSLMETQMNLEDSFERIARGGKQKAVLICDRGAMDGKAYMDKAAWDQLLGARELSEGEIREDRYHAVFHMVTAADGASTYYNLDNPARSESVEAAVRQDMATQQAWLGHPHHIVIDNEKCTFEGKLQRLLRIAARLVGLPSTERASKKYLIKGAPDMSRFTVPWDECIVEKVYLKTSTAKQYIDDSPPPRHSFGNDAQQKGLEKDVQIEYVAIRKRSQNGFDSFGQTEVSIYDSPMGPERRELKRLLTRREYHNAKALLADPARYIVKQSRISFIYKNQSFHLHRFLEPVNDVAVLHVQTEDGREVELPSFLEVDGELEDESPYSGYMLSLKGRVGSPMQMSRKKVSSAGHLPLS</sequence>
<accession>A0A6U4GPQ9</accession>
<name>A0A6U4GPQ9_9STRA</name>
<protein>
    <recommendedName>
        <fullName evidence="1">NadR/Ttd14 AAA domain-containing protein</fullName>
    </recommendedName>
</protein>
<dbReference type="Gene3D" id="3.40.50.300">
    <property type="entry name" value="P-loop containing nucleotide triphosphate hydrolases"/>
    <property type="match status" value="1"/>
</dbReference>
<evidence type="ECO:0000259" key="1">
    <source>
        <dbReference type="Pfam" id="PF13521"/>
    </source>
</evidence>
<evidence type="ECO:0000313" key="2">
    <source>
        <dbReference type="EMBL" id="CAD9257072.1"/>
    </source>
</evidence>
<dbReference type="EMBL" id="HBGJ01024174">
    <property type="protein sequence ID" value="CAD9257073.1"/>
    <property type="molecule type" value="Transcribed_RNA"/>
</dbReference>
<dbReference type="SUPFAM" id="SSF52540">
    <property type="entry name" value="P-loop containing nucleoside triphosphate hydrolases"/>
    <property type="match status" value="1"/>
</dbReference>
<dbReference type="InterPro" id="IPR038727">
    <property type="entry name" value="NadR/Ttd14_AAA_dom"/>
</dbReference>
<dbReference type="InterPro" id="IPR027417">
    <property type="entry name" value="P-loop_NTPase"/>
</dbReference>
<dbReference type="PANTHER" id="PTHR34932:SF1">
    <property type="entry name" value="TRPL TRANSLOCATION DEFECT PROTEIN 14"/>
    <property type="match status" value="1"/>
</dbReference>
<dbReference type="Gene3D" id="2.40.320.10">
    <property type="entry name" value="Hypothetical Protein Pfu-838710-001"/>
    <property type="match status" value="1"/>
</dbReference>
<reference evidence="3" key="1">
    <citation type="submission" date="2021-01" db="EMBL/GenBank/DDBJ databases">
        <authorList>
            <person name="Corre E."/>
            <person name="Pelletier E."/>
            <person name="Niang G."/>
            <person name="Scheremetjew M."/>
            <person name="Finn R."/>
            <person name="Kale V."/>
            <person name="Holt S."/>
            <person name="Cochrane G."/>
            <person name="Meng A."/>
            <person name="Brown T."/>
            <person name="Cohen L."/>
        </authorList>
    </citation>
    <scope>NUCLEOTIDE SEQUENCE</scope>
    <source>
        <strain evidence="3">CCMP2877</strain>
    </source>
</reference>
<dbReference type="GO" id="GO:0070300">
    <property type="term" value="F:phosphatidic acid binding"/>
    <property type="evidence" value="ECO:0007669"/>
    <property type="project" value="TreeGrafter"/>
</dbReference>
<dbReference type="EMBL" id="HBGJ01024172">
    <property type="protein sequence ID" value="CAD9257072.1"/>
    <property type="molecule type" value="Transcribed_RNA"/>
</dbReference>
<dbReference type="PANTHER" id="PTHR34932">
    <property type="entry name" value="TRPL TRANSLOCATION DEFECT PROTEIN 14"/>
    <property type="match status" value="1"/>
</dbReference>
<dbReference type="AlphaFoldDB" id="A0A6U4GPQ9"/>